<evidence type="ECO:0000256" key="7">
    <source>
        <dbReference type="ARBA" id="ARBA00022691"/>
    </source>
</evidence>
<dbReference type="SFLD" id="SFLDG01065">
    <property type="entry name" value="anaerobic_coproporphyrinogen-I"/>
    <property type="match status" value="1"/>
</dbReference>
<dbReference type="RefSeq" id="WP_237608631.1">
    <property type="nucleotide sequence ID" value="NZ_JAIRBB010000009.1"/>
</dbReference>
<comment type="caution">
    <text evidence="18">The sequence shown here is derived from an EMBL/GenBank/DDBJ whole genome shotgun (WGS) entry which is preliminary data.</text>
</comment>
<dbReference type="CDD" id="cd01335">
    <property type="entry name" value="Radical_SAM"/>
    <property type="match status" value="1"/>
</dbReference>
<comment type="subunit">
    <text evidence="4">Monomer.</text>
</comment>
<dbReference type="EC" id="1.3.98.3" evidence="14"/>
<dbReference type="PANTHER" id="PTHR13932:SF6">
    <property type="entry name" value="OXYGEN-INDEPENDENT COPROPORPHYRINOGEN III OXIDASE"/>
    <property type="match status" value="1"/>
</dbReference>
<dbReference type="GO" id="GO:0005737">
    <property type="term" value="C:cytoplasm"/>
    <property type="evidence" value="ECO:0007669"/>
    <property type="project" value="UniProtKB-SubCell"/>
</dbReference>
<gene>
    <name evidence="18" type="primary">hemN</name>
    <name evidence="18" type="ORF">K8344_10415</name>
</gene>
<dbReference type="Pfam" id="PF04055">
    <property type="entry name" value="Radical_SAM"/>
    <property type="match status" value="1"/>
</dbReference>
<proteinExistence type="inferred from homology"/>
<evidence type="ECO:0000256" key="5">
    <source>
        <dbReference type="ARBA" id="ARBA00022485"/>
    </source>
</evidence>
<evidence type="ECO:0000256" key="2">
    <source>
        <dbReference type="ARBA" id="ARBA00004785"/>
    </source>
</evidence>
<feature type="binding site" evidence="15">
    <location>
        <position position="330"/>
    </location>
    <ligand>
        <name>S-adenosyl-L-methionine</name>
        <dbReference type="ChEBI" id="CHEBI:59789"/>
        <label>1</label>
    </ligand>
</feature>
<reference evidence="18" key="1">
    <citation type="submission" date="2021-09" db="EMBL/GenBank/DDBJ databases">
        <title>Genome of Aequorivita sp. strain F64183.</title>
        <authorList>
            <person name="Wang Y."/>
        </authorList>
    </citation>
    <scope>NUCLEOTIDE SEQUENCE</scope>
    <source>
        <strain evidence="18">F64183</strain>
    </source>
</reference>
<evidence type="ECO:0000256" key="11">
    <source>
        <dbReference type="ARBA" id="ARBA00023014"/>
    </source>
</evidence>
<dbReference type="EMBL" id="JAIRBB010000009">
    <property type="protein sequence ID" value="MCG2431532.1"/>
    <property type="molecule type" value="Genomic_DNA"/>
</dbReference>
<feature type="binding site" evidence="15">
    <location>
        <position position="243"/>
    </location>
    <ligand>
        <name>S-adenosyl-L-methionine</name>
        <dbReference type="ChEBI" id="CHEBI:59789"/>
        <label>2</label>
    </ligand>
</feature>
<feature type="binding site" evidence="15">
    <location>
        <position position="184"/>
    </location>
    <ligand>
        <name>S-adenosyl-L-methionine</name>
        <dbReference type="ChEBI" id="CHEBI:59789"/>
        <label>2</label>
    </ligand>
</feature>
<evidence type="ECO:0000256" key="10">
    <source>
        <dbReference type="ARBA" id="ARBA00023004"/>
    </source>
</evidence>
<dbReference type="GO" id="GO:0004109">
    <property type="term" value="F:coproporphyrinogen oxidase activity"/>
    <property type="evidence" value="ECO:0007669"/>
    <property type="project" value="InterPro"/>
</dbReference>
<evidence type="ECO:0000256" key="1">
    <source>
        <dbReference type="ARBA" id="ARBA00004496"/>
    </source>
</evidence>
<dbReference type="GO" id="GO:0051989">
    <property type="term" value="F:coproporphyrinogen dehydrogenase activity"/>
    <property type="evidence" value="ECO:0007669"/>
    <property type="project" value="UniProtKB-EC"/>
</dbReference>
<keyword evidence="8 14" id="KW-0479">Metal-binding</keyword>
<dbReference type="InterPro" id="IPR007197">
    <property type="entry name" value="rSAM"/>
</dbReference>
<dbReference type="PIRSF" id="PIRSF000167">
    <property type="entry name" value="HemN"/>
    <property type="match status" value="1"/>
</dbReference>
<comment type="catalytic activity">
    <reaction evidence="13 14">
        <text>coproporphyrinogen III + 2 S-adenosyl-L-methionine = protoporphyrinogen IX + 2 5'-deoxyadenosine + 2 L-methionine + 2 CO2</text>
        <dbReference type="Rhea" id="RHEA:15425"/>
        <dbReference type="ChEBI" id="CHEBI:16526"/>
        <dbReference type="ChEBI" id="CHEBI:17319"/>
        <dbReference type="ChEBI" id="CHEBI:57307"/>
        <dbReference type="ChEBI" id="CHEBI:57309"/>
        <dbReference type="ChEBI" id="CHEBI:57844"/>
        <dbReference type="ChEBI" id="CHEBI:59789"/>
        <dbReference type="EC" id="1.3.98.3"/>
    </reaction>
</comment>
<keyword evidence="19" id="KW-1185">Reference proteome</keyword>
<dbReference type="AlphaFoldDB" id="A0A9X1U6T4"/>
<protein>
    <recommendedName>
        <fullName evidence="14">Coproporphyrinogen-III oxidase</fullName>
        <ecNumber evidence="14">1.3.98.3</ecNumber>
    </recommendedName>
</protein>
<evidence type="ECO:0000256" key="15">
    <source>
        <dbReference type="PIRSR" id="PIRSR000167-1"/>
    </source>
</evidence>
<keyword evidence="11 14" id="KW-0411">Iron-sulfur</keyword>
<feature type="binding site" evidence="16">
    <location>
        <position position="65"/>
    </location>
    <ligand>
        <name>[4Fe-4S] cluster</name>
        <dbReference type="ChEBI" id="CHEBI:49883"/>
        <note>4Fe-4S-S-AdoMet</note>
    </ligand>
</feature>
<dbReference type="SFLD" id="SFLDS00029">
    <property type="entry name" value="Radical_SAM"/>
    <property type="match status" value="1"/>
</dbReference>
<dbReference type="GO" id="GO:0046872">
    <property type="term" value="F:metal ion binding"/>
    <property type="evidence" value="ECO:0007669"/>
    <property type="project" value="UniProtKB-KW"/>
</dbReference>
<dbReference type="SUPFAM" id="SSF102114">
    <property type="entry name" value="Radical SAM enzymes"/>
    <property type="match status" value="1"/>
</dbReference>
<evidence type="ECO:0000313" key="19">
    <source>
        <dbReference type="Proteomes" id="UP001139462"/>
    </source>
</evidence>
<dbReference type="NCBIfam" id="TIGR00538">
    <property type="entry name" value="hemN"/>
    <property type="match status" value="1"/>
</dbReference>
<keyword evidence="7 14" id="KW-0949">S-adenosyl-L-methionine</keyword>
<evidence type="ECO:0000256" key="12">
    <source>
        <dbReference type="ARBA" id="ARBA00023244"/>
    </source>
</evidence>
<comment type="pathway">
    <text evidence="2 14">Porphyrin-containing compound metabolism; protoporphyrin-IX biosynthesis; protoporphyrinogen-IX from coproporphyrinogen-III (AdoMet route): step 1/1.</text>
</comment>
<evidence type="ECO:0000256" key="14">
    <source>
        <dbReference type="PIRNR" id="PIRNR000167"/>
    </source>
</evidence>
<dbReference type="InterPro" id="IPR006638">
    <property type="entry name" value="Elp3/MiaA/NifB-like_rSAM"/>
</dbReference>
<evidence type="ECO:0000256" key="9">
    <source>
        <dbReference type="ARBA" id="ARBA00023002"/>
    </source>
</evidence>
<dbReference type="InterPro" id="IPR013785">
    <property type="entry name" value="Aldolase_TIM"/>
</dbReference>
<dbReference type="Gene3D" id="3.20.20.70">
    <property type="entry name" value="Aldolase class I"/>
    <property type="match status" value="1"/>
</dbReference>
<feature type="binding site" evidence="15">
    <location>
        <position position="209"/>
    </location>
    <ligand>
        <name>S-adenosyl-L-methionine</name>
        <dbReference type="ChEBI" id="CHEBI:59789"/>
        <label>2</label>
    </ligand>
</feature>
<keyword evidence="12 14" id="KW-0627">Porphyrin biosynthesis</keyword>
<organism evidence="18 19">
    <name type="scientific">Aequorivita xiaoshiensis</name>
    <dbReference type="NCBI Taxonomy" id="2874476"/>
    <lineage>
        <taxon>Bacteria</taxon>
        <taxon>Pseudomonadati</taxon>
        <taxon>Bacteroidota</taxon>
        <taxon>Flavobacteriia</taxon>
        <taxon>Flavobacteriales</taxon>
        <taxon>Flavobacteriaceae</taxon>
        <taxon>Aequorivita</taxon>
    </lineage>
</organism>
<dbReference type="PANTHER" id="PTHR13932">
    <property type="entry name" value="COPROPORPHYRINIGEN III OXIDASE"/>
    <property type="match status" value="1"/>
</dbReference>
<dbReference type="Proteomes" id="UP001139462">
    <property type="component" value="Unassembled WGS sequence"/>
</dbReference>
<feature type="binding site" evidence="15">
    <location>
        <begin position="113"/>
        <end position="114"/>
    </location>
    <ligand>
        <name>S-adenosyl-L-methionine</name>
        <dbReference type="ChEBI" id="CHEBI:59789"/>
        <label>2</label>
    </ligand>
</feature>
<dbReference type="InterPro" id="IPR058240">
    <property type="entry name" value="rSAM_sf"/>
</dbReference>
<feature type="domain" description="Radical SAM core" evidence="17">
    <location>
        <begin position="46"/>
        <end position="280"/>
    </location>
</feature>
<feature type="binding site" evidence="15">
    <location>
        <begin position="67"/>
        <end position="69"/>
    </location>
    <ligand>
        <name>S-adenosyl-L-methionine</name>
        <dbReference type="ChEBI" id="CHEBI:59789"/>
        <label>2</label>
    </ligand>
</feature>
<feature type="binding site" evidence="15">
    <location>
        <position position="172"/>
    </location>
    <ligand>
        <name>S-adenosyl-L-methionine</name>
        <dbReference type="ChEBI" id="CHEBI:59789"/>
        <label>2</label>
    </ligand>
</feature>
<dbReference type="GO" id="GO:0006782">
    <property type="term" value="P:protoporphyrinogen IX biosynthetic process"/>
    <property type="evidence" value="ECO:0007669"/>
    <property type="project" value="TreeGrafter"/>
</dbReference>
<feature type="binding site" evidence="15">
    <location>
        <position position="55"/>
    </location>
    <ligand>
        <name>S-adenosyl-L-methionine</name>
        <dbReference type="ChEBI" id="CHEBI:59789"/>
        <label>1</label>
    </ligand>
</feature>
<keyword evidence="9 14" id="KW-0560">Oxidoreductase</keyword>
<evidence type="ECO:0000256" key="8">
    <source>
        <dbReference type="ARBA" id="ARBA00022723"/>
    </source>
</evidence>
<comment type="subcellular location">
    <subcellularLocation>
        <location evidence="1 14">Cytoplasm</location>
    </subcellularLocation>
</comment>
<keyword evidence="6 14" id="KW-0963">Cytoplasm</keyword>
<dbReference type="GO" id="GO:0051539">
    <property type="term" value="F:4 iron, 4 sulfur cluster binding"/>
    <property type="evidence" value="ECO:0007669"/>
    <property type="project" value="UniProtKB-KW"/>
</dbReference>
<evidence type="ECO:0000313" key="18">
    <source>
        <dbReference type="EMBL" id="MCG2431532.1"/>
    </source>
</evidence>
<dbReference type="SMART" id="SM00729">
    <property type="entry name" value="Elp3"/>
    <property type="match status" value="1"/>
</dbReference>
<comment type="cofactor">
    <cofactor evidence="14 16">
        <name>[4Fe-4S] cluster</name>
        <dbReference type="ChEBI" id="CHEBI:49883"/>
    </cofactor>
    <text evidence="14 16">Binds 1 [4Fe-4S] cluster. The cluster is coordinated with 3 cysteines and an exchangeable S-adenosyl-L-methionine.</text>
</comment>
<dbReference type="InterPro" id="IPR004558">
    <property type="entry name" value="Coprogen_oxidase_HemN"/>
</dbReference>
<dbReference type="Gene3D" id="1.10.10.920">
    <property type="match status" value="1"/>
</dbReference>
<comment type="similarity">
    <text evidence="3 14">Belongs to the anaerobic coproporphyrinogen-III oxidase family.</text>
</comment>
<dbReference type="InterPro" id="IPR034505">
    <property type="entry name" value="Coproporphyrinogen-III_oxidase"/>
</dbReference>
<accession>A0A9X1U6T4</accession>
<dbReference type="PROSITE" id="PS51918">
    <property type="entry name" value="RADICAL_SAM"/>
    <property type="match status" value="1"/>
</dbReference>
<evidence type="ECO:0000256" key="6">
    <source>
        <dbReference type="ARBA" id="ARBA00022490"/>
    </source>
</evidence>
<name>A0A9X1U6T4_9FLAO</name>
<keyword evidence="10 14" id="KW-0408">Iron</keyword>
<feature type="binding site" evidence="15">
    <location>
        <position position="145"/>
    </location>
    <ligand>
        <name>S-adenosyl-L-methionine</name>
        <dbReference type="ChEBI" id="CHEBI:59789"/>
        <label>1</label>
    </ligand>
</feature>
<feature type="binding site" evidence="15">
    <location>
        <position position="112"/>
    </location>
    <ligand>
        <name>S-adenosyl-L-methionine</name>
        <dbReference type="ChEBI" id="CHEBI:59789"/>
        <label>1</label>
    </ligand>
</feature>
<evidence type="ECO:0000256" key="16">
    <source>
        <dbReference type="PIRSR" id="PIRSR000167-2"/>
    </source>
</evidence>
<evidence type="ECO:0000256" key="13">
    <source>
        <dbReference type="ARBA" id="ARBA00048321"/>
    </source>
</evidence>
<sequence>MTSNLVSKYNVPGPRYTSYPTVPYWNEANFSLKEWKKNVSQSFSESNSKEGISVYIHLPFCESLCTFCGCNKRITKNHAVETPYLESVLKEWRLYLALFNERPIIKELHLGGGTPTFFSAENLKILIRGIFRDATMAENPSFSFEGHPNNTKGDHLQTLYDCGFTRVSYGVQDYNPTVQVAINRLQPFVNVKRVTESAREIGYTSVGHDIIFGLPFQKKEHVIYSIEKTKELMPDRIAFYSYAHVPWIKGNGQRGFKEADLPTPAEKRDMYEAGKKMLEEAGYIEIGMDHFALKSDSLYKAVEEKELHRNFMGYTESKTQLMVGLGISAIGDSWYSFAQNAKNVEEYQHLVEQGVLPVYRGHMLNEEDLIIRKHILNMMCSLETSWEAISLQFPELPEVLHNLKEMETDGLLKIGAKELHITEKGRPFVRNICMAFDVLLQRNQPDRQLFSMTV</sequence>
<evidence type="ECO:0000259" key="17">
    <source>
        <dbReference type="PROSITE" id="PS51918"/>
    </source>
</evidence>
<evidence type="ECO:0000256" key="4">
    <source>
        <dbReference type="ARBA" id="ARBA00011245"/>
    </source>
</evidence>
<feature type="binding site" evidence="16">
    <location>
        <position position="61"/>
    </location>
    <ligand>
        <name>[4Fe-4S] cluster</name>
        <dbReference type="ChEBI" id="CHEBI:49883"/>
        <note>4Fe-4S-S-AdoMet</note>
    </ligand>
</feature>
<keyword evidence="5 14" id="KW-0004">4Fe-4S</keyword>
<feature type="binding site" evidence="16">
    <location>
        <position position="68"/>
    </location>
    <ligand>
        <name>[4Fe-4S] cluster</name>
        <dbReference type="ChEBI" id="CHEBI:49883"/>
        <note>4Fe-4S-S-AdoMet</note>
    </ligand>
</feature>
<evidence type="ECO:0000256" key="3">
    <source>
        <dbReference type="ARBA" id="ARBA00005493"/>
    </source>
</evidence>